<dbReference type="Proteomes" id="UP000054477">
    <property type="component" value="Unassembled WGS sequence"/>
</dbReference>
<dbReference type="OrthoDB" id="341421at2759"/>
<protein>
    <submittedName>
        <fullName evidence="1">Uncharacterized protein</fullName>
    </submittedName>
</protein>
<gene>
    <name evidence="1" type="ORF">K443DRAFT_14546</name>
</gene>
<dbReference type="STRING" id="1095629.A0A0C9WMM9"/>
<dbReference type="AlphaFoldDB" id="A0A0C9WMM9"/>
<dbReference type="HOGENOM" id="CLU_1267080_0_0_1"/>
<evidence type="ECO:0000313" key="1">
    <source>
        <dbReference type="EMBL" id="KIJ91255.1"/>
    </source>
</evidence>
<proteinExistence type="predicted"/>
<reference evidence="1 2" key="1">
    <citation type="submission" date="2014-04" db="EMBL/GenBank/DDBJ databases">
        <authorList>
            <consortium name="DOE Joint Genome Institute"/>
            <person name="Kuo A."/>
            <person name="Kohler A."/>
            <person name="Nagy L.G."/>
            <person name="Floudas D."/>
            <person name="Copeland A."/>
            <person name="Barry K.W."/>
            <person name="Cichocki N."/>
            <person name="Veneault-Fourrey C."/>
            <person name="LaButti K."/>
            <person name="Lindquist E.A."/>
            <person name="Lipzen A."/>
            <person name="Lundell T."/>
            <person name="Morin E."/>
            <person name="Murat C."/>
            <person name="Sun H."/>
            <person name="Tunlid A."/>
            <person name="Henrissat B."/>
            <person name="Grigoriev I.V."/>
            <person name="Hibbett D.S."/>
            <person name="Martin F."/>
            <person name="Nordberg H.P."/>
            <person name="Cantor M.N."/>
            <person name="Hua S.X."/>
        </authorList>
    </citation>
    <scope>NUCLEOTIDE SEQUENCE [LARGE SCALE GENOMIC DNA]</scope>
    <source>
        <strain evidence="1 2">LaAM-08-1</strain>
    </source>
</reference>
<reference evidence="2" key="2">
    <citation type="submission" date="2015-01" db="EMBL/GenBank/DDBJ databases">
        <title>Evolutionary Origins and Diversification of the Mycorrhizal Mutualists.</title>
        <authorList>
            <consortium name="DOE Joint Genome Institute"/>
            <consortium name="Mycorrhizal Genomics Consortium"/>
            <person name="Kohler A."/>
            <person name="Kuo A."/>
            <person name="Nagy L.G."/>
            <person name="Floudas D."/>
            <person name="Copeland A."/>
            <person name="Barry K.W."/>
            <person name="Cichocki N."/>
            <person name="Veneault-Fourrey C."/>
            <person name="LaButti K."/>
            <person name="Lindquist E.A."/>
            <person name="Lipzen A."/>
            <person name="Lundell T."/>
            <person name="Morin E."/>
            <person name="Murat C."/>
            <person name="Riley R."/>
            <person name="Ohm R."/>
            <person name="Sun H."/>
            <person name="Tunlid A."/>
            <person name="Henrissat B."/>
            <person name="Grigoriev I.V."/>
            <person name="Hibbett D.S."/>
            <person name="Martin F."/>
        </authorList>
    </citation>
    <scope>NUCLEOTIDE SEQUENCE [LARGE SCALE GENOMIC DNA]</scope>
    <source>
        <strain evidence="2">LaAM-08-1</strain>
    </source>
</reference>
<dbReference type="EMBL" id="KN839032">
    <property type="protein sequence ID" value="KIJ91255.1"/>
    <property type="molecule type" value="Genomic_DNA"/>
</dbReference>
<organism evidence="1 2">
    <name type="scientific">Laccaria amethystina LaAM-08-1</name>
    <dbReference type="NCBI Taxonomy" id="1095629"/>
    <lineage>
        <taxon>Eukaryota</taxon>
        <taxon>Fungi</taxon>
        <taxon>Dikarya</taxon>
        <taxon>Basidiomycota</taxon>
        <taxon>Agaricomycotina</taxon>
        <taxon>Agaricomycetes</taxon>
        <taxon>Agaricomycetidae</taxon>
        <taxon>Agaricales</taxon>
        <taxon>Agaricineae</taxon>
        <taxon>Hydnangiaceae</taxon>
        <taxon>Laccaria</taxon>
    </lineage>
</organism>
<name>A0A0C9WMM9_9AGAR</name>
<accession>A0A0C9WMM9</accession>
<keyword evidence="2" id="KW-1185">Reference proteome</keyword>
<evidence type="ECO:0000313" key="2">
    <source>
        <dbReference type="Proteomes" id="UP000054477"/>
    </source>
</evidence>
<sequence>MCFPPATKSYVINSRDEPMEFDYAPSNLGDISEGCRNRRVRLGTTALVAIGALQGNVDDMLELAIRLWARVDTDVDDQRGAKLIRRVYEGPFLPDKKGVAASLVCYLFVNCDDPQAESRRGTSGAFRNWVAALHFAAQSCRLGHFSFACNFVAETSLTIGAEFQPTYDQELREELDLVLAHRQTFQEETGYQPRKPQIWVAPSMRRLLCENPETTILR</sequence>